<evidence type="ECO:0000313" key="1">
    <source>
        <dbReference type="EMBL" id="KAF2016005.1"/>
    </source>
</evidence>
<proteinExistence type="predicted"/>
<accession>A0A6A5XRR7</accession>
<reference evidence="1" key="1">
    <citation type="journal article" date="2020" name="Stud. Mycol.">
        <title>101 Dothideomycetes genomes: a test case for predicting lifestyles and emergence of pathogens.</title>
        <authorList>
            <person name="Haridas S."/>
            <person name="Albert R."/>
            <person name="Binder M."/>
            <person name="Bloem J."/>
            <person name="Labutti K."/>
            <person name="Salamov A."/>
            <person name="Andreopoulos B."/>
            <person name="Baker S."/>
            <person name="Barry K."/>
            <person name="Bills G."/>
            <person name="Bluhm B."/>
            <person name="Cannon C."/>
            <person name="Castanera R."/>
            <person name="Culley D."/>
            <person name="Daum C."/>
            <person name="Ezra D."/>
            <person name="Gonzalez J."/>
            <person name="Henrissat B."/>
            <person name="Kuo A."/>
            <person name="Liang C."/>
            <person name="Lipzen A."/>
            <person name="Lutzoni F."/>
            <person name="Magnuson J."/>
            <person name="Mondo S."/>
            <person name="Nolan M."/>
            <person name="Ohm R."/>
            <person name="Pangilinan J."/>
            <person name="Park H.-J."/>
            <person name="Ramirez L."/>
            <person name="Alfaro M."/>
            <person name="Sun H."/>
            <person name="Tritt A."/>
            <person name="Yoshinaga Y."/>
            <person name="Zwiers L.-H."/>
            <person name="Turgeon B."/>
            <person name="Goodwin S."/>
            <person name="Spatafora J."/>
            <person name="Crous P."/>
            <person name="Grigoriev I."/>
        </authorList>
    </citation>
    <scope>NUCLEOTIDE SEQUENCE</scope>
    <source>
        <strain evidence="1">CBS 175.79</strain>
    </source>
</reference>
<sequence length="147" mass="16701">MFTPYKRGNSPNAPVSNLLSFNLPYPPPRRLNHGIESGGEGGVRFLAHPLFLSNVRTCVPPDVDTKHACKIESYILRYSNICYYFMRHSFSTLTTNTNDNIASSLFLFSGHSTRMCVFVFHPPEPPTERNGQVQQHHERVCTFSLPE</sequence>
<name>A0A6A5XRR7_9PLEO</name>
<dbReference type="Proteomes" id="UP000799778">
    <property type="component" value="Unassembled WGS sequence"/>
</dbReference>
<keyword evidence="2" id="KW-1185">Reference proteome</keyword>
<dbReference type="GeneID" id="54285358"/>
<dbReference type="AlphaFoldDB" id="A0A6A5XRR7"/>
<organism evidence="1 2">
    <name type="scientific">Aaosphaeria arxii CBS 175.79</name>
    <dbReference type="NCBI Taxonomy" id="1450172"/>
    <lineage>
        <taxon>Eukaryota</taxon>
        <taxon>Fungi</taxon>
        <taxon>Dikarya</taxon>
        <taxon>Ascomycota</taxon>
        <taxon>Pezizomycotina</taxon>
        <taxon>Dothideomycetes</taxon>
        <taxon>Pleosporomycetidae</taxon>
        <taxon>Pleosporales</taxon>
        <taxon>Pleosporales incertae sedis</taxon>
        <taxon>Aaosphaeria</taxon>
    </lineage>
</organism>
<evidence type="ECO:0000313" key="2">
    <source>
        <dbReference type="Proteomes" id="UP000799778"/>
    </source>
</evidence>
<protein>
    <submittedName>
        <fullName evidence="1">Uncharacterized protein</fullName>
    </submittedName>
</protein>
<dbReference type="RefSeq" id="XP_033384344.1">
    <property type="nucleotide sequence ID" value="XM_033527961.1"/>
</dbReference>
<gene>
    <name evidence="1" type="ORF">BU24DRAFT_422321</name>
</gene>
<dbReference type="EMBL" id="ML978069">
    <property type="protein sequence ID" value="KAF2016005.1"/>
    <property type="molecule type" value="Genomic_DNA"/>
</dbReference>